<dbReference type="InterPro" id="IPR006164">
    <property type="entry name" value="DNA_bd_Ku70/Ku80"/>
</dbReference>
<keyword evidence="16" id="KW-0539">Nucleus</keyword>
<dbReference type="NCBIfam" id="TIGR00578">
    <property type="entry name" value="ku70"/>
    <property type="match status" value="1"/>
</dbReference>
<dbReference type="GO" id="GO:0006303">
    <property type="term" value="P:double-strand break repair via nonhomologous end joining"/>
    <property type="evidence" value="ECO:0007669"/>
    <property type="project" value="InterPro"/>
</dbReference>
<dbReference type="SUPFAM" id="SSF53300">
    <property type="entry name" value="vWA-like"/>
    <property type="match status" value="1"/>
</dbReference>
<organism evidence="23 24">
    <name type="scientific">Lineolata rhizophorae</name>
    <dbReference type="NCBI Taxonomy" id="578093"/>
    <lineage>
        <taxon>Eukaryota</taxon>
        <taxon>Fungi</taxon>
        <taxon>Dikarya</taxon>
        <taxon>Ascomycota</taxon>
        <taxon>Pezizomycotina</taxon>
        <taxon>Dothideomycetes</taxon>
        <taxon>Dothideomycetes incertae sedis</taxon>
        <taxon>Lineolatales</taxon>
        <taxon>Lineolataceae</taxon>
        <taxon>Lineolata</taxon>
    </lineage>
</organism>
<evidence type="ECO:0000256" key="8">
    <source>
        <dbReference type="ARBA" id="ARBA00022763"/>
    </source>
</evidence>
<comment type="subcellular location">
    <subcellularLocation>
        <location evidence="2">Chromosome</location>
        <location evidence="2">Telomere</location>
    </subcellularLocation>
    <subcellularLocation>
        <location evidence="1">Nucleus</location>
    </subcellularLocation>
</comment>
<evidence type="ECO:0000256" key="11">
    <source>
        <dbReference type="ARBA" id="ARBA00022840"/>
    </source>
</evidence>
<dbReference type="PIRSF" id="PIRSF003033">
    <property type="entry name" value="Ku70"/>
    <property type="match status" value="1"/>
</dbReference>
<dbReference type="InterPro" id="IPR036465">
    <property type="entry name" value="vWFA_dom_sf"/>
</dbReference>
<dbReference type="InterPro" id="IPR005160">
    <property type="entry name" value="Ku_C"/>
</dbReference>
<feature type="domain" description="SAP" evidence="22">
    <location>
        <begin position="606"/>
        <end position="640"/>
    </location>
</feature>
<dbReference type="CDD" id="cd01458">
    <property type="entry name" value="vWA_ku"/>
    <property type="match status" value="1"/>
</dbReference>
<dbReference type="EC" id="3.6.4.12" evidence="4"/>
<gene>
    <name evidence="23" type="ORF">BDY21DRAFT_415730</name>
</gene>
<comment type="similarity">
    <text evidence="3">Belongs to the ku70 family.</text>
</comment>
<dbReference type="GO" id="GO:0005524">
    <property type="term" value="F:ATP binding"/>
    <property type="evidence" value="ECO:0007669"/>
    <property type="project" value="UniProtKB-KW"/>
</dbReference>
<keyword evidence="6" id="KW-0158">Chromosome</keyword>
<dbReference type="Proteomes" id="UP000799766">
    <property type="component" value="Unassembled WGS sequence"/>
</dbReference>
<evidence type="ECO:0000256" key="6">
    <source>
        <dbReference type="ARBA" id="ARBA00022454"/>
    </source>
</evidence>
<sequence length="643" mass="72155">MAEPSDRNRLDEDEGSDEEEEVDDSGYKTVKDAVLFAIDISDSMLRKPPPSDSKKADRDSPASAALKCAYQLMQQRIISNPSDMMGVLLFGTRKTKFHDEHESSKVAYPHCYLLTDLDVPSASDVKRLRNLVEDEEESQELLVPSDEPVSMASVLFCANQIFATKAPNFSSRRLFLVTDNDDPHGGDKAARSSATVRAKDLYDLGVVIELFPISRQEHRFDREKFYDDIVYSTSISDLDAPAPLVPDNQELKSGDGISLLQSLLSSINSKATPRRAVFSLPFEIGPGLRISVKGYILLKRQQPRRTCYVDVSGEKPKLVQGKSAKIADDTGREVDKAEIVKAFKFGGETISFTKEDLAAIRNFGDPIIRIIGFKPLSYLPFWANTRSATFIYPSETDYIGSNRVFSALQQKLQRDQIMGLAWFIARRNATPVIAAIIPSEEELGERGEQIMPGGLWVVPLPFADDKRKNPETTVVRTTDDLTDKMRVVIEQLQLPKGVYDPKKYPNPSLQWFYKVLQAYALEEELPPEDTKSATDKTVPRYRQIDKRAGAHIISWGESLEEEHSGQRGTKRGSDGPDLKLAKRTKTSAPDAPIDEEMRRNFEKGSINKLTVAALKAWAEKKHLDTSGKKADLVDRIEDYFEHK</sequence>
<dbReference type="InterPro" id="IPR005161">
    <property type="entry name" value="Ku_N"/>
</dbReference>
<evidence type="ECO:0000256" key="21">
    <source>
        <dbReference type="SAM" id="MobiDB-lite"/>
    </source>
</evidence>
<evidence type="ECO:0000313" key="24">
    <source>
        <dbReference type="Proteomes" id="UP000799766"/>
    </source>
</evidence>
<dbReference type="SUPFAM" id="SSF100939">
    <property type="entry name" value="SPOC domain-like"/>
    <property type="match status" value="1"/>
</dbReference>
<dbReference type="InterPro" id="IPR016194">
    <property type="entry name" value="SPOC-like_C_dom_sf"/>
</dbReference>
<dbReference type="PANTHER" id="PTHR12604">
    <property type="entry name" value="KU AUTOANTIGEN DNA HELICASE"/>
    <property type="match status" value="1"/>
</dbReference>
<dbReference type="GO" id="GO:0003684">
    <property type="term" value="F:damaged DNA binding"/>
    <property type="evidence" value="ECO:0007669"/>
    <property type="project" value="InterPro"/>
</dbReference>
<evidence type="ECO:0000256" key="1">
    <source>
        <dbReference type="ARBA" id="ARBA00004123"/>
    </source>
</evidence>
<dbReference type="SMART" id="SM00513">
    <property type="entry name" value="SAP"/>
    <property type="match status" value="1"/>
</dbReference>
<dbReference type="CDD" id="cd00788">
    <property type="entry name" value="KU70"/>
    <property type="match status" value="1"/>
</dbReference>
<evidence type="ECO:0000256" key="17">
    <source>
        <dbReference type="ARBA" id="ARBA00024890"/>
    </source>
</evidence>
<accession>A0A6A6NXS3</accession>
<dbReference type="Pfam" id="PF02735">
    <property type="entry name" value="Ku"/>
    <property type="match status" value="1"/>
</dbReference>
<feature type="region of interest" description="Disordered" evidence="21">
    <location>
        <begin position="556"/>
        <end position="595"/>
    </location>
</feature>
<evidence type="ECO:0000256" key="14">
    <source>
        <dbReference type="ARBA" id="ARBA00023172"/>
    </source>
</evidence>
<dbReference type="GO" id="GO:0000723">
    <property type="term" value="P:telomere maintenance"/>
    <property type="evidence" value="ECO:0007669"/>
    <property type="project" value="InterPro"/>
</dbReference>
<dbReference type="PROSITE" id="PS50800">
    <property type="entry name" value="SAP"/>
    <property type="match status" value="1"/>
</dbReference>
<feature type="region of interest" description="Disordered" evidence="21">
    <location>
        <begin position="1"/>
        <end position="28"/>
    </location>
</feature>
<evidence type="ECO:0000256" key="19">
    <source>
        <dbReference type="ARBA" id="ARBA00047995"/>
    </source>
</evidence>
<evidence type="ECO:0000256" key="20">
    <source>
        <dbReference type="PIRSR" id="PIRSR003033-1"/>
    </source>
</evidence>
<dbReference type="OrthoDB" id="3249161at2759"/>
<evidence type="ECO:0000256" key="4">
    <source>
        <dbReference type="ARBA" id="ARBA00012551"/>
    </source>
</evidence>
<dbReference type="SUPFAM" id="SSF68906">
    <property type="entry name" value="SAP domain"/>
    <property type="match status" value="1"/>
</dbReference>
<evidence type="ECO:0000313" key="23">
    <source>
        <dbReference type="EMBL" id="KAF2456540.1"/>
    </source>
</evidence>
<evidence type="ECO:0000256" key="5">
    <source>
        <dbReference type="ARBA" id="ARBA00021796"/>
    </source>
</evidence>
<dbReference type="Gene3D" id="2.40.290.10">
    <property type="match status" value="1"/>
</dbReference>
<dbReference type="PANTHER" id="PTHR12604:SF2">
    <property type="entry name" value="X-RAY REPAIR CROSS-COMPLEMENTING PROTEIN 6"/>
    <property type="match status" value="1"/>
</dbReference>
<dbReference type="AlphaFoldDB" id="A0A6A6NXS3"/>
<dbReference type="InterPro" id="IPR047087">
    <property type="entry name" value="KU70_core_dom"/>
</dbReference>
<dbReference type="GO" id="GO:0003690">
    <property type="term" value="F:double-stranded DNA binding"/>
    <property type="evidence" value="ECO:0007669"/>
    <property type="project" value="TreeGrafter"/>
</dbReference>
<feature type="compositionally biased region" description="Basic and acidic residues" evidence="21">
    <location>
        <begin position="1"/>
        <end position="10"/>
    </location>
</feature>
<proteinExistence type="inferred from homology"/>
<dbReference type="GO" id="GO:0042162">
    <property type="term" value="F:telomeric DNA binding"/>
    <property type="evidence" value="ECO:0007669"/>
    <property type="project" value="InterPro"/>
</dbReference>
<evidence type="ECO:0000256" key="2">
    <source>
        <dbReference type="ARBA" id="ARBA00004574"/>
    </source>
</evidence>
<keyword evidence="9" id="KW-0378">Hydrolase</keyword>
<feature type="compositionally biased region" description="Basic and acidic residues" evidence="21">
    <location>
        <begin position="561"/>
        <end position="580"/>
    </location>
</feature>
<dbReference type="GO" id="GO:0000781">
    <property type="term" value="C:chromosome, telomeric region"/>
    <property type="evidence" value="ECO:0007669"/>
    <property type="project" value="UniProtKB-SubCell"/>
</dbReference>
<dbReference type="Gene3D" id="1.10.1600.10">
    <property type="match status" value="1"/>
</dbReference>
<dbReference type="SMART" id="SM00559">
    <property type="entry name" value="Ku78"/>
    <property type="match status" value="1"/>
</dbReference>
<reference evidence="23" key="1">
    <citation type="journal article" date="2020" name="Stud. Mycol.">
        <title>101 Dothideomycetes genomes: a test case for predicting lifestyles and emergence of pathogens.</title>
        <authorList>
            <person name="Haridas S."/>
            <person name="Albert R."/>
            <person name="Binder M."/>
            <person name="Bloem J."/>
            <person name="Labutti K."/>
            <person name="Salamov A."/>
            <person name="Andreopoulos B."/>
            <person name="Baker S."/>
            <person name="Barry K."/>
            <person name="Bills G."/>
            <person name="Bluhm B."/>
            <person name="Cannon C."/>
            <person name="Castanera R."/>
            <person name="Culley D."/>
            <person name="Daum C."/>
            <person name="Ezra D."/>
            <person name="Gonzalez J."/>
            <person name="Henrissat B."/>
            <person name="Kuo A."/>
            <person name="Liang C."/>
            <person name="Lipzen A."/>
            <person name="Lutzoni F."/>
            <person name="Magnuson J."/>
            <person name="Mondo S."/>
            <person name="Nolan M."/>
            <person name="Ohm R."/>
            <person name="Pangilinan J."/>
            <person name="Park H.-J."/>
            <person name="Ramirez L."/>
            <person name="Alfaro M."/>
            <person name="Sun H."/>
            <person name="Tritt A."/>
            <person name="Yoshinaga Y."/>
            <person name="Zwiers L.-H."/>
            <person name="Turgeon B."/>
            <person name="Goodwin S."/>
            <person name="Spatafora J."/>
            <person name="Crous P."/>
            <person name="Grigoriev I."/>
        </authorList>
    </citation>
    <scope>NUCLEOTIDE SEQUENCE</scope>
    <source>
        <strain evidence="23">ATCC 16933</strain>
    </source>
</reference>
<dbReference type="InterPro" id="IPR027388">
    <property type="entry name" value="Ku70_bridge/pillars_dom_sf"/>
</dbReference>
<dbReference type="Pfam" id="PF03731">
    <property type="entry name" value="Ku_N"/>
    <property type="match status" value="1"/>
</dbReference>
<keyword evidence="8" id="KW-0227">DNA damage</keyword>
<dbReference type="GO" id="GO:0016787">
    <property type="term" value="F:hydrolase activity"/>
    <property type="evidence" value="ECO:0007669"/>
    <property type="project" value="UniProtKB-KW"/>
</dbReference>
<dbReference type="Pfam" id="PF03730">
    <property type="entry name" value="Ku_C"/>
    <property type="match status" value="1"/>
</dbReference>
<dbReference type="Gene3D" id="4.10.970.10">
    <property type="entry name" value="Ku70, bridge and pillars"/>
    <property type="match status" value="1"/>
</dbReference>
<dbReference type="Gene3D" id="3.40.50.410">
    <property type="entry name" value="von Willebrand factor, type A domain"/>
    <property type="match status" value="1"/>
</dbReference>
<dbReference type="InterPro" id="IPR036361">
    <property type="entry name" value="SAP_dom_sf"/>
</dbReference>
<keyword evidence="14" id="KW-0233">DNA recombination</keyword>
<protein>
    <recommendedName>
        <fullName evidence="5">ATP-dependent DNA helicase II subunit 1</fullName>
        <ecNumber evidence="4">3.6.4.12</ecNumber>
    </recommendedName>
    <alternativeName>
        <fullName evidence="18">ATP-dependent DNA helicase II subunit Ku70</fullName>
    </alternativeName>
</protein>
<dbReference type="EMBL" id="MU001683">
    <property type="protein sequence ID" value="KAF2456540.1"/>
    <property type="molecule type" value="Genomic_DNA"/>
</dbReference>
<keyword evidence="7" id="KW-0547">Nucleotide-binding</keyword>
<feature type="region of interest" description="Disordered" evidence="21">
    <location>
        <begin position="41"/>
        <end position="60"/>
    </location>
</feature>
<evidence type="ECO:0000256" key="16">
    <source>
        <dbReference type="ARBA" id="ARBA00023242"/>
    </source>
</evidence>
<keyword evidence="13" id="KW-0238">DNA-binding</keyword>
<keyword evidence="11" id="KW-0067">ATP-binding</keyword>
<evidence type="ECO:0000256" key="13">
    <source>
        <dbReference type="ARBA" id="ARBA00023125"/>
    </source>
</evidence>
<evidence type="ECO:0000256" key="10">
    <source>
        <dbReference type="ARBA" id="ARBA00022806"/>
    </source>
</evidence>
<feature type="active site" description="Schiff-base intermediate with DNA; for 5'-deoxyribose-5-phosphate lyase activity" evidence="20">
    <location>
        <position position="28"/>
    </location>
</feature>
<keyword evidence="12" id="KW-0779">Telomere</keyword>
<evidence type="ECO:0000256" key="9">
    <source>
        <dbReference type="ARBA" id="ARBA00022801"/>
    </source>
</evidence>
<dbReference type="InterPro" id="IPR003034">
    <property type="entry name" value="SAP_dom"/>
</dbReference>
<evidence type="ECO:0000259" key="22">
    <source>
        <dbReference type="PROSITE" id="PS50800"/>
    </source>
</evidence>
<keyword evidence="15" id="KW-0234">DNA repair</keyword>
<dbReference type="GO" id="GO:0043564">
    <property type="term" value="C:Ku70:Ku80 complex"/>
    <property type="evidence" value="ECO:0007669"/>
    <property type="project" value="InterPro"/>
</dbReference>
<dbReference type="InterPro" id="IPR006165">
    <property type="entry name" value="Ku70"/>
</dbReference>
<feature type="compositionally biased region" description="Acidic residues" evidence="21">
    <location>
        <begin position="11"/>
        <end position="24"/>
    </location>
</feature>
<keyword evidence="10" id="KW-0347">Helicase</keyword>
<evidence type="ECO:0000256" key="12">
    <source>
        <dbReference type="ARBA" id="ARBA00022895"/>
    </source>
</evidence>
<keyword evidence="24" id="KW-1185">Reference proteome</keyword>
<evidence type="ECO:0000256" key="3">
    <source>
        <dbReference type="ARBA" id="ARBA00005240"/>
    </source>
</evidence>
<evidence type="ECO:0000256" key="15">
    <source>
        <dbReference type="ARBA" id="ARBA00023204"/>
    </source>
</evidence>
<evidence type="ECO:0000256" key="18">
    <source>
        <dbReference type="ARBA" id="ARBA00031811"/>
    </source>
</evidence>
<evidence type="ECO:0000256" key="7">
    <source>
        <dbReference type="ARBA" id="ARBA00022741"/>
    </source>
</evidence>
<dbReference type="Gene3D" id="1.10.720.30">
    <property type="entry name" value="SAP domain"/>
    <property type="match status" value="1"/>
</dbReference>
<dbReference type="GO" id="GO:0006310">
    <property type="term" value="P:DNA recombination"/>
    <property type="evidence" value="ECO:0007669"/>
    <property type="project" value="UniProtKB-KW"/>
</dbReference>
<dbReference type="FunFam" id="2.40.290.10:FF:000001">
    <property type="entry name" value="X-ray repair cross complementing 6"/>
    <property type="match status" value="1"/>
</dbReference>
<dbReference type="Pfam" id="PF02037">
    <property type="entry name" value="SAP"/>
    <property type="match status" value="1"/>
</dbReference>
<name>A0A6A6NXS3_9PEZI</name>
<comment type="catalytic activity">
    <reaction evidence="19">
        <text>ATP + H2O = ADP + phosphate + H(+)</text>
        <dbReference type="Rhea" id="RHEA:13065"/>
        <dbReference type="ChEBI" id="CHEBI:15377"/>
        <dbReference type="ChEBI" id="CHEBI:15378"/>
        <dbReference type="ChEBI" id="CHEBI:30616"/>
        <dbReference type="ChEBI" id="CHEBI:43474"/>
        <dbReference type="ChEBI" id="CHEBI:456216"/>
        <dbReference type="EC" id="3.6.4.12"/>
    </reaction>
</comment>
<comment type="function">
    <text evidence="17">Single-stranded DNA-dependent ATP-dependent helicase. Involved in non-homologous end joining (NHEJ) DNA double strand break repair. DNA-binding is sequence-independent but has a high affinity to nicks in double-stranded DNA and to the ends of duplex DNA. Binds to naturally occurring chromosomal ends, and therefore provides chromosomal end protection. Required also for telomere recombination to repair telomeric ends in the absence of telomerase. KU70, of the KU70/KU80 heterodimer, binds to the stem loop of TLC1, the RNA component of telomerase. Involved in telomere maintenance. Interacts with telomeric repeats and subtelomeric sequences thereby controlling telomere length and protecting against subtelomeric rearrangement. Maintains telomeric chromatin, which is involved in silencing the expression of genes located at the telomere. Required for mating-type switching.</text>
</comment>
<dbReference type="FunFam" id="3.40.50.410:FF:000071">
    <property type="entry name" value="ATP-dependent DNA helicase II subunit 1"/>
    <property type="match status" value="1"/>
</dbReference>
<dbReference type="GO" id="GO:0003678">
    <property type="term" value="F:DNA helicase activity"/>
    <property type="evidence" value="ECO:0007669"/>
    <property type="project" value="UniProtKB-EC"/>
</dbReference>